<dbReference type="Proteomes" id="UP000008635">
    <property type="component" value="Chromosome"/>
</dbReference>
<protein>
    <recommendedName>
        <fullName evidence="2">eCIS core domain-containing protein</fullName>
    </recommendedName>
</protein>
<keyword evidence="4" id="KW-1185">Reference proteome</keyword>
<dbReference type="eggNOG" id="COG3064">
    <property type="taxonomic scope" value="Bacteria"/>
</dbReference>
<dbReference type="EMBL" id="CP002454">
    <property type="protein sequence ID" value="ADV68449.1"/>
    <property type="molecule type" value="Genomic_DNA"/>
</dbReference>
<feature type="domain" description="eCIS core" evidence="2">
    <location>
        <begin position="250"/>
        <end position="327"/>
    </location>
</feature>
<dbReference type="InterPro" id="IPR025295">
    <property type="entry name" value="eCIS_core_dom"/>
</dbReference>
<reference evidence="3 4" key="1">
    <citation type="journal article" date="2011" name="Stand. Genomic Sci.">
        <title>Complete genome sequence of Deinococcus maricopensis type strain (LB-34).</title>
        <authorList>
            <person name="Pukall R."/>
            <person name="Zeytun A."/>
            <person name="Lucas S."/>
            <person name="Lapidus A."/>
            <person name="Hammon N."/>
            <person name="Deshpande S."/>
            <person name="Nolan M."/>
            <person name="Cheng J.F."/>
            <person name="Pitluck S."/>
            <person name="Liolios K."/>
            <person name="Pagani I."/>
            <person name="Mikhailova N."/>
            <person name="Ivanova N."/>
            <person name="Mavromatis K."/>
            <person name="Pati A."/>
            <person name="Tapia R."/>
            <person name="Han C."/>
            <person name="Goodwin L."/>
            <person name="Chen A."/>
            <person name="Palaniappan K."/>
            <person name="Land M."/>
            <person name="Hauser L."/>
            <person name="Chang Y.J."/>
            <person name="Jeffries C.D."/>
            <person name="Brambilla E.M."/>
            <person name="Rohde M."/>
            <person name="Goker M."/>
            <person name="Detter J.C."/>
            <person name="Woyke T."/>
            <person name="Bristow J."/>
            <person name="Eisen J.A."/>
            <person name="Markowitz V."/>
            <person name="Hugenholtz P."/>
            <person name="Kyrpides N.C."/>
            <person name="Klenk H.P."/>
        </authorList>
    </citation>
    <scope>NUCLEOTIDE SEQUENCE [LARGE SCALE GENOMIC DNA]</scope>
    <source>
        <strain evidence="4">DSM 21211 / LMG 22137 / NRRL B-23946 / LB-34</strain>
    </source>
</reference>
<name>E8UBL0_DEIML</name>
<evidence type="ECO:0000313" key="4">
    <source>
        <dbReference type="Proteomes" id="UP000008635"/>
    </source>
</evidence>
<dbReference type="STRING" id="709986.Deima_2820"/>
<dbReference type="Pfam" id="PF13699">
    <property type="entry name" value="eCIS_core"/>
    <property type="match status" value="1"/>
</dbReference>
<dbReference type="AlphaFoldDB" id="E8UBL0"/>
<evidence type="ECO:0000313" key="3">
    <source>
        <dbReference type="EMBL" id="ADV68449.1"/>
    </source>
</evidence>
<sequence>MHDHRRKPTPTAPLTVRPVQRLHETHVPRWSAPAPAPARLTLTEARTTHPVQRQTAQPALHASALLQADTQALQRLSADVAVQRASVRASMTTLAAHGLTPQPLATLQRRTPAPDPTPPALTPIQRQALTETAQHTALAALQRHARYVPLTERAHHAAEVLQRAAQQGADADAAYTHILQRTPDAAALQHAMSLQRAQAHKHAQSLEHHARLVQHAQLQRHLDQAIQRQTEAHLRSVTQRVQARSGGGEALPASVQRHLEAGLNADLSRVRVHTDGEADTLSKSVNAVAFTSGQDIYFQNGRYDPHSPSGLELLAHEATHTVQQAQGRVAPGLDPDAGLEQEAQTMGAQLAANGSAFRQGLQRPGRGPSAGGGGIQRQADGSGAYGSQSPTMKLRLAKEGWYAAASVAAGMGMPNAARHMRHYLNNSGKPLEVDVSSMMKDCKVLRAAVLEKRDAEVLAVGPRIAFMKPGASISFTSAKFTDAYIGSGDSKDWFYAIGGYTYWLQGEVYQRGKDILKVKYRVHIHDVYNWDKGKAVTIFGKTITDESMGLMHKAGIAREYTVYGQSEPIADFMSLWKIGSQKPATSFQGPRINTLTTRGNTEERVRGVR</sequence>
<dbReference type="KEGG" id="dmr:Deima_2820"/>
<dbReference type="HOGENOM" id="CLU_448133_0_0_0"/>
<organism evidence="3 4">
    <name type="scientific">Deinococcus maricopensis (strain DSM 21211 / LMG 22137 / NRRL B-23946 / LB-34)</name>
    <dbReference type="NCBI Taxonomy" id="709986"/>
    <lineage>
        <taxon>Bacteria</taxon>
        <taxon>Thermotogati</taxon>
        <taxon>Deinococcota</taxon>
        <taxon>Deinococci</taxon>
        <taxon>Deinococcales</taxon>
        <taxon>Deinococcaceae</taxon>
        <taxon>Deinococcus</taxon>
    </lineage>
</organism>
<evidence type="ECO:0000256" key="1">
    <source>
        <dbReference type="SAM" id="MobiDB-lite"/>
    </source>
</evidence>
<proteinExistence type="predicted"/>
<feature type="region of interest" description="Disordered" evidence="1">
    <location>
        <begin position="358"/>
        <end position="388"/>
    </location>
</feature>
<accession>E8UBL0</accession>
<evidence type="ECO:0000259" key="2">
    <source>
        <dbReference type="Pfam" id="PF13699"/>
    </source>
</evidence>
<reference evidence="4" key="2">
    <citation type="submission" date="2011-01" db="EMBL/GenBank/DDBJ databases">
        <title>The complete genome of Deinococcus maricopensis DSM 21211.</title>
        <authorList>
            <consortium name="US DOE Joint Genome Institute (JGI-PGF)"/>
            <person name="Lucas S."/>
            <person name="Copeland A."/>
            <person name="Lapidus A."/>
            <person name="Goodwin L."/>
            <person name="Pitluck S."/>
            <person name="Kyrpides N."/>
            <person name="Mavromatis K."/>
            <person name="Pagani I."/>
            <person name="Ivanova N."/>
            <person name="Ovchinnikova G."/>
            <person name="Zeytun A."/>
            <person name="Detter J.C."/>
            <person name="Han C."/>
            <person name="Land M."/>
            <person name="Hauser L."/>
            <person name="Markowitz V."/>
            <person name="Cheng J.-F."/>
            <person name="Hugenholtz P."/>
            <person name="Woyke T."/>
            <person name="Wu D."/>
            <person name="Pukall R."/>
            <person name="Gehrich-Schroeter G."/>
            <person name="Brambilla E."/>
            <person name="Klenk H.-P."/>
            <person name="Eisen J.A."/>
        </authorList>
    </citation>
    <scope>NUCLEOTIDE SEQUENCE [LARGE SCALE GENOMIC DNA]</scope>
    <source>
        <strain evidence="4">DSM 21211 / LMG 22137 / NRRL B-23946 / LB-34</strain>
    </source>
</reference>
<gene>
    <name evidence="3" type="ordered locus">Deima_2820</name>
</gene>